<comment type="catalytic activity">
    <reaction evidence="25">
        <text>[GlcNAc-(1-&gt;4)-Mur2Ac(oyl-L-Ala-gamma-D-Glu-L-Lys-D-Ala-D-Ala)](n)-di-trans,octa-cis-undecaprenyl diphosphate + beta-D-GlcNAc-(1-&gt;4)-Mur2Ac(oyl-L-Ala-gamma-D-Glu-L-Lys-D-Ala-D-Ala)-di-trans,octa-cis-undecaprenyl diphosphate = [GlcNAc-(1-&gt;4)-Mur2Ac(oyl-L-Ala-gamma-D-Glu-L-Lys-D-Ala-D-Ala)](n+1)-di-trans,octa-cis-undecaprenyl diphosphate + di-trans,octa-cis-undecaprenyl diphosphate + H(+)</text>
        <dbReference type="Rhea" id="RHEA:23708"/>
        <dbReference type="Rhea" id="RHEA-COMP:9602"/>
        <dbReference type="Rhea" id="RHEA-COMP:9603"/>
        <dbReference type="ChEBI" id="CHEBI:15378"/>
        <dbReference type="ChEBI" id="CHEBI:58405"/>
        <dbReference type="ChEBI" id="CHEBI:60033"/>
        <dbReference type="ChEBI" id="CHEBI:78435"/>
        <dbReference type="EC" id="2.4.99.28"/>
    </reaction>
</comment>
<dbReference type="GO" id="GO:0030288">
    <property type="term" value="C:outer membrane-bounded periplasmic space"/>
    <property type="evidence" value="ECO:0007669"/>
    <property type="project" value="TreeGrafter"/>
</dbReference>
<evidence type="ECO:0000256" key="3">
    <source>
        <dbReference type="ARBA" id="ARBA00004752"/>
    </source>
</evidence>
<evidence type="ECO:0000256" key="6">
    <source>
        <dbReference type="ARBA" id="ARBA00012448"/>
    </source>
</evidence>
<evidence type="ECO:0000256" key="4">
    <source>
        <dbReference type="ARBA" id="ARBA00007090"/>
    </source>
</evidence>
<keyword evidence="12" id="KW-0808">Transferase</keyword>
<dbReference type="Pfam" id="PF00912">
    <property type="entry name" value="Transgly"/>
    <property type="match status" value="1"/>
</dbReference>
<feature type="domain" description="Glycosyl transferase family 51" evidence="30">
    <location>
        <begin position="113"/>
        <end position="299"/>
    </location>
</feature>
<evidence type="ECO:0000256" key="15">
    <source>
        <dbReference type="ARBA" id="ARBA00022960"/>
    </source>
</evidence>
<keyword evidence="8" id="KW-1003">Cell membrane</keyword>
<evidence type="ECO:0000259" key="30">
    <source>
        <dbReference type="Pfam" id="PF00912"/>
    </source>
</evidence>
<evidence type="ECO:0000256" key="5">
    <source>
        <dbReference type="ARBA" id="ARBA00007739"/>
    </source>
</evidence>
<evidence type="ECO:0000256" key="1">
    <source>
        <dbReference type="ARBA" id="ARBA00002624"/>
    </source>
</evidence>
<sequence>MANKNNSNKNKKTSQGPSKSGSTSKKKTAATSKVSQASQKSTTVKPSKNSKGKVVNKKKKIIKRVFLALLFLFLALFVIGLGYVFAIISSAPPLDVDAVKNLSQASVLYDRDGEFMDNVHSDIDRQIVDGDKIPKNLKNAFVAIEDERFYKHPGIDVRRILGSAVTDVVKIFKGKRGLHGGSTITQQLLKNTILSNEDFIVERKIKEIYLALQLEKHLDKDEILVQYLNTIPLGGVTYGVEAASNLYFGKSVDKLNLIQCAYIAGVTQAPHTYSAYNPNNKDNPSIYLNRTKTVLGKMKELGYINEEEYNQAISDIDNGGLVFTPKSISYRLDYEWYINPTITEVKRDLKEKYKYSDEEVNKLLANGGLKIYTNMDRDLQDYAQKVLDETTAATVRKQETYVAGTKTPEFQGAATVVDYKTGEVLALIGGRGEQGANSLNRAYSDLKSIGSSTKPLTVYGPAIEEKLFTAASTLDDSPFTDSKLSYLKNFDNSHYGNITLRESIKESKNITTVKTQLAIGNSLSKRYGEKFGIVYSKSSQEYPAYALGEFHNASDDRDGATPYILASAFGVFGNGGVYTEPKLYSKVTDASGNVLLEKETETKRIFSEQTAYIMYDLLKGSLNYSASNAKFGAMPVAGKTGTTTGPKDFWFSGLTPHLSASVWLGYDNRSIMGGYSSSASKVWGKIMAKASEGMNTKDITMPDNIVKVAVCKDSGHLPTDLCRQDPRGNRVYEEYFIKGTEPTGYCENHVKVKVNSANNKLVTPNTPSHLVVEKIFVKKASPNPATDDYKYVLPTEYDDTIGAPVLPPTDTDNEDEDPEGDDKLPEDNPGSEGTGDNTNNQTEKPDKT</sequence>
<comment type="pathway">
    <text evidence="26">Glycan biosynthesis.</text>
</comment>
<keyword evidence="18 28" id="KW-1133">Transmembrane helix</keyword>
<accession>A0A1B8RU70</accession>
<evidence type="ECO:0000256" key="16">
    <source>
        <dbReference type="ARBA" id="ARBA00022968"/>
    </source>
</evidence>
<keyword evidence="16" id="KW-0735">Signal-anchor</keyword>
<dbReference type="GeneID" id="42777839"/>
<comment type="pathway">
    <text evidence="3">Cell wall biogenesis; peptidoglycan biosynthesis.</text>
</comment>
<dbReference type="GO" id="GO:0071555">
    <property type="term" value="P:cell wall organization"/>
    <property type="evidence" value="ECO:0007669"/>
    <property type="project" value="UniProtKB-KW"/>
</dbReference>
<dbReference type="GO" id="GO:0008955">
    <property type="term" value="F:peptidoglycan glycosyltransferase activity"/>
    <property type="evidence" value="ECO:0007669"/>
    <property type="project" value="UniProtKB-EC"/>
</dbReference>
<organism evidence="31 32">
    <name type="scientific">Clostridium paraputrificum</name>
    <dbReference type="NCBI Taxonomy" id="29363"/>
    <lineage>
        <taxon>Bacteria</taxon>
        <taxon>Bacillati</taxon>
        <taxon>Bacillota</taxon>
        <taxon>Clostridia</taxon>
        <taxon>Eubacteriales</taxon>
        <taxon>Clostridiaceae</taxon>
        <taxon>Clostridium</taxon>
    </lineage>
</organism>
<dbReference type="UniPathway" id="UPA00219"/>
<keyword evidence="19 28" id="KW-0472">Membrane</keyword>
<evidence type="ECO:0000256" key="19">
    <source>
        <dbReference type="ARBA" id="ARBA00023136"/>
    </source>
</evidence>
<evidence type="ECO:0000256" key="25">
    <source>
        <dbReference type="ARBA" id="ARBA00049902"/>
    </source>
</evidence>
<evidence type="ECO:0000256" key="28">
    <source>
        <dbReference type="SAM" id="Phobius"/>
    </source>
</evidence>
<evidence type="ECO:0000256" key="11">
    <source>
        <dbReference type="ARBA" id="ARBA00022676"/>
    </source>
</evidence>
<evidence type="ECO:0000313" key="32">
    <source>
        <dbReference type="Proteomes" id="UP000092714"/>
    </source>
</evidence>
<evidence type="ECO:0000256" key="7">
    <source>
        <dbReference type="ARBA" id="ARBA00018638"/>
    </source>
</evidence>
<evidence type="ECO:0000256" key="23">
    <source>
        <dbReference type="ARBA" id="ARBA00034000"/>
    </source>
</evidence>
<dbReference type="Gene3D" id="3.40.710.10">
    <property type="entry name" value="DD-peptidase/beta-lactamase superfamily"/>
    <property type="match status" value="1"/>
</dbReference>
<evidence type="ECO:0000256" key="24">
    <source>
        <dbReference type="ARBA" id="ARBA00044770"/>
    </source>
</evidence>
<keyword evidence="21" id="KW-0511">Multifunctional enzyme</keyword>
<feature type="region of interest" description="Disordered" evidence="27">
    <location>
        <begin position="799"/>
        <end position="848"/>
    </location>
</feature>
<dbReference type="RefSeq" id="WP_051196070.1">
    <property type="nucleotide sequence ID" value="NZ_CABJAZ010000003.1"/>
</dbReference>
<feature type="compositionally biased region" description="Acidic residues" evidence="27">
    <location>
        <begin position="811"/>
        <end position="820"/>
    </location>
</feature>
<dbReference type="GO" id="GO:0008360">
    <property type="term" value="P:regulation of cell shape"/>
    <property type="evidence" value="ECO:0007669"/>
    <property type="project" value="UniProtKB-KW"/>
</dbReference>
<keyword evidence="17" id="KW-0573">Peptidoglycan synthesis</keyword>
<dbReference type="GO" id="GO:0046677">
    <property type="term" value="P:response to antibiotic"/>
    <property type="evidence" value="ECO:0007669"/>
    <property type="project" value="UniProtKB-KW"/>
</dbReference>
<evidence type="ECO:0000313" key="31">
    <source>
        <dbReference type="EMBL" id="OBY12316.1"/>
    </source>
</evidence>
<dbReference type="EC" id="2.4.99.28" evidence="24"/>
<keyword evidence="9" id="KW-0121">Carboxypeptidase</keyword>
<dbReference type="PANTHER" id="PTHR32282">
    <property type="entry name" value="BINDING PROTEIN TRANSPEPTIDASE, PUTATIVE-RELATED"/>
    <property type="match status" value="1"/>
</dbReference>
<keyword evidence="20" id="KW-0046">Antibiotic resistance</keyword>
<keyword evidence="22" id="KW-0961">Cell wall biogenesis/degradation</keyword>
<evidence type="ECO:0000256" key="9">
    <source>
        <dbReference type="ARBA" id="ARBA00022645"/>
    </source>
</evidence>
<dbReference type="OrthoDB" id="9766909at2"/>
<comment type="function">
    <text evidence="1">Cell wall formation. Synthesis of cross-linked peptidoglycan from the lipid intermediates. The enzyme has a penicillin-insensitive transglycosylase N-terminal domain (formation of linear glycan strands) and a penicillin-sensitive transpeptidase C-terminal domain (cross-linking of the peptide subunits).</text>
</comment>
<comment type="catalytic activity">
    <reaction evidence="23">
        <text>Preferential cleavage: (Ac)2-L-Lys-D-Ala-|-D-Ala. Also transpeptidation of peptidyl-alanyl moieties that are N-acyl substituents of D-alanine.</text>
        <dbReference type="EC" id="3.4.16.4"/>
    </reaction>
</comment>
<evidence type="ECO:0000256" key="12">
    <source>
        <dbReference type="ARBA" id="ARBA00022679"/>
    </source>
</evidence>
<evidence type="ECO:0000259" key="29">
    <source>
        <dbReference type="Pfam" id="PF00905"/>
    </source>
</evidence>
<dbReference type="GO" id="GO:0005886">
    <property type="term" value="C:plasma membrane"/>
    <property type="evidence" value="ECO:0007669"/>
    <property type="project" value="UniProtKB-SubCell"/>
</dbReference>
<proteinExistence type="inferred from homology"/>
<feature type="compositionally biased region" description="Low complexity" evidence="27">
    <location>
        <begin position="1"/>
        <end position="47"/>
    </location>
</feature>
<evidence type="ECO:0000256" key="13">
    <source>
        <dbReference type="ARBA" id="ARBA00022692"/>
    </source>
</evidence>
<protein>
    <recommendedName>
        <fullName evidence="7">Penicillin-binding protein 1A</fullName>
        <ecNumber evidence="24">2.4.99.28</ecNumber>
        <ecNumber evidence="6">3.4.16.4</ecNumber>
    </recommendedName>
</protein>
<evidence type="ECO:0000256" key="22">
    <source>
        <dbReference type="ARBA" id="ARBA00023316"/>
    </source>
</evidence>
<evidence type="ECO:0000256" key="26">
    <source>
        <dbReference type="ARBA" id="ARBA00060592"/>
    </source>
</evidence>
<dbReference type="EC" id="3.4.16.4" evidence="6"/>
<evidence type="ECO:0000256" key="17">
    <source>
        <dbReference type="ARBA" id="ARBA00022984"/>
    </source>
</evidence>
<dbReference type="InterPro" id="IPR001460">
    <property type="entry name" value="PCN-bd_Tpept"/>
</dbReference>
<dbReference type="FunFam" id="1.10.3810.10:FF:000001">
    <property type="entry name" value="Penicillin-binding protein 1A"/>
    <property type="match status" value="1"/>
</dbReference>
<dbReference type="PANTHER" id="PTHR32282:SF11">
    <property type="entry name" value="PENICILLIN-BINDING PROTEIN 1B"/>
    <property type="match status" value="1"/>
</dbReference>
<dbReference type="EMBL" id="MAPZ01000009">
    <property type="protein sequence ID" value="OBY12316.1"/>
    <property type="molecule type" value="Genomic_DNA"/>
</dbReference>
<comment type="subcellular location">
    <subcellularLocation>
        <location evidence="2">Cell membrane</location>
        <topology evidence="2">Single-pass type II membrane protein</topology>
    </subcellularLocation>
</comment>
<keyword evidence="15" id="KW-0133">Cell shape</keyword>
<feature type="domain" description="Penicillin-binding protein transpeptidase" evidence="29">
    <location>
        <begin position="412"/>
        <end position="666"/>
    </location>
</feature>
<dbReference type="GO" id="GO:0009002">
    <property type="term" value="F:serine-type D-Ala-D-Ala carboxypeptidase activity"/>
    <property type="evidence" value="ECO:0007669"/>
    <property type="project" value="UniProtKB-EC"/>
</dbReference>
<dbReference type="eggNOG" id="COG0744">
    <property type="taxonomic scope" value="Bacteria"/>
</dbReference>
<dbReference type="SUPFAM" id="SSF53955">
    <property type="entry name" value="Lysozyme-like"/>
    <property type="match status" value="1"/>
</dbReference>
<keyword evidence="32" id="KW-1185">Reference proteome</keyword>
<keyword evidence="13 28" id="KW-0812">Transmembrane</keyword>
<name>A0A1B8RU70_9CLOT</name>
<dbReference type="Gene3D" id="1.10.3810.10">
    <property type="entry name" value="Biosynthetic peptidoglycan transglycosylase-like"/>
    <property type="match status" value="1"/>
</dbReference>
<dbReference type="InterPro" id="IPR023346">
    <property type="entry name" value="Lysozyme-like_dom_sf"/>
</dbReference>
<feature type="region of interest" description="Disordered" evidence="27">
    <location>
        <begin position="1"/>
        <end position="53"/>
    </location>
</feature>
<keyword evidence="11" id="KW-0328">Glycosyltransferase</keyword>
<comment type="similarity">
    <text evidence="5">In the N-terminal section; belongs to the glycosyltransferase 51 family.</text>
</comment>
<evidence type="ECO:0000256" key="8">
    <source>
        <dbReference type="ARBA" id="ARBA00022475"/>
    </source>
</evidence>
<comment type="caution">
    <text evidence="31">The sequence shown here is derived from an EMBL/GenBank/DDBJ whole genome shotgun (WGS) entry which is preliminary data.</text>
</comment>
<dbReference type="GO" id="GO:0006508">
    <property type="term" value="P:proteolysis"/>
    <property type="evidence" value="ECO:0007669"/>
    <property type="project" value="UniProtKB-KW"/>
</dbReference>
<dbReference type="InterPro" id="IPR012338">
    <property type="entry name" value="Beta-lactam/transpept-like"/>
</dbReference>
<evidence type="ECO:0000256" key="27">
    <source>
        <dbReference type="SAM" id="MobiDB-lite"/>
    </source>
</evidence>
<dbReference type="SUPFAM" id="SSF56601">
    <property type="entry name" value="beta-lactamase/transpeptidase-like"/>
    <property type="match status" value="1"/>
</dbReference>
<comment type="similarity">
    <text evidence="4">In the C-terminal section; belongs to the transpeptidase family.</text>
</comment>
<keyword evidence="10" id="KW-0645">Protease</keyword>
<gene>
    <name evidence="31" type="ORF">CP373A1_01610</name>
</gene>
<dbReference type="Proteomes" id="UP000092714">
    <property type="component" value="Unassembled WGS sequence"/>
</dbReference>
<reference evidence="31 32" key="1">
    <citation type="submission" date="2016-06" db="EMBL/GenBank/DDBJ databases">
        <authorList>
            <person name="Kjaerup R.B."/>
            <person name="Dalgaard T.S."/>
            <person name="Juul-Madsen H.R."/>
        </authorList>
    </citation>
    <scope>NUCLEOTIDE SEQUENCE [LARGE SCALE GENOMIC DNA]</scope>
    <source>
        <strain evidence="31 32">373-A1</strain>
    </source>
</reference>
<dbReference type="AlphaFoldDB" id="A0A1B8RU70"/>
<dbReference type="GO" id="GO:0008658">
    <property type="term" value="F:penicillin binding"/>
    <property type="evidence" value="ECO:0007669"/>
    <property type="project" value="InterPro"/>
</dbReference>
<dbReference type="InterPro" id="IPR036950">
    <property type="entry name" value="PBP_transglycosylase"/>
</dbReference>
<evidence type="ECO:0000256" key="21">
    <source>
        <dbReference type="ARBA" id="ARBA00023268"/>
    </source>
</evidence>
<evidence type="ECO:0000256" key="18">
    <source>
        <dbReference type="ARBA" id="ARBA00022989"/>
    </source>
</evidence>
<dbReference type="Pfam" id="PF00905">
    <property type="entry name" value="Transpeptidase"/>
    <property type="match status" value="1"/>
</dbReference>
<dbReference type="InterPro" id="IPR050396">
    <property type="entry name" value="Glycosyltr_51/Transpeptidase"/>
</dbReference>
<dbReference type="InterPro" id="IPR001264">
    <property type="entry name" value="Glyco_trans_51"/>
</dbReference>
<evidence type="ECO:0000256" key="2">
    <source>
        <dbReference type="ARBA" id="ARBA00004401"/>
    </source>
</evidence>
<keyword evidence="14" id="KW-0378">Hydrolase</keyword>
<feature type="transmembrane region" description="Helical" evidence="28">
    <location>
        <begin position="65"/>
        <end position="88"/>
    </location>
</feature>
<evidence type="ECO:0000256" key="20">
    <source>
        <dbReference type="ARBA" id="ARBA00023251"/>
    </source>
</evidence>
<evidence type="ECO:0000256" key="14">
    <source>
        <dbReference type="ARBA" id="ARBA00022801"/>
    </source>
</evidence>
<evidence type="ECO:0000256" key="10">
    <source>
        <dbReference type="ARBA" id="ARBA00022670"/>
    </source>
</evidence>
<dbReference type="GO" id="GO:0009252">
    <property type="term" value="P:peptidoglycan biosynthetic process"/>
    <property type="evidence" value="ECO:0007669"/>
    <property type="project" value="UniProtKB-UniPathway"/>
</dbReference>